<dbReference type="EMBL" id="SOFI01000003">
    <property type="protein sequence ID" value="TFB78886.1"/>
    <property type="molecule type" value="Genomic_DNA"/>
</dbReference>
<keyword evidence="1 3" id="KW-0808">Transferase</keyword>
<gene>
    <name evidence="3" type="ORF">E3N84_01620</name>
</gene>
<accession>A0A4R8V987</accession>
<organism evidence="3 4">
    <name type="scientific">Terrimesophilobacter mesophilus</name>
    <dbReference type="NCBI Taxonomy" id="433647"/>
    <lineage>
        <taxon>Bacteria</taxon>
        <taxon>Bacillati</taxon>
        <taxon>Actinomycetota</taxon>
        <taxon>Actinomycetes</taxon>
        <taxon>Micrococcales</taxon>
        <taxon>Microbacteriaceae</taxon>
        <taxon>Terrimesophilobacter</taxon>
    </lineage>
</organism>
<evidence type="ECO:0000256" key="1">
    <source>
        <dbReference type="ARBA" id="ARBA00022679"/>
    </source>
</evidence>
<dbReference type="Pfam" id="PF13508">
    <property type="entry name" value="Acetyltransf_7"/>
    <property type="match status" value="1"/>
</dbReference>
<dbReference type="InterPro" id="IPR016181">
    <property type="entry name" value="Acyl_CoA_acyltransferase"/>
</dbReference>
<dbReference type="SUPFAM" id="SSF55729">
    <property type="entry name" value="Acyl-CoA N-acyltransferases (Nat)"/>
    <property type="match status" value="1"/>
</dbReference>
<dbReference type="PROSITE" id="PS51186">
    <property type="entry name" value="GNAT"/>
    <property type="match status" value="1"/>
</dbReference>
<comment type="caution">
    <text evidence="3">The sequence shown here is derived from an EMBL/GenBank/DDBJ whole genome shotgun (WGS) entry which is preliminary data.</text>
</comment>
<name>A0A4R8V987_9MICO</name>
<protein>
    <submittedName>
        <fullName evidence="3">GNAT family N-acetyltransferase</fullName>
    </submittedName>
</protein>
<proteinExistence type="predicted"/>
<dbReference type="Gene3D" id="3.40.630.30">
    <property type="match status" value="1"/>
</dbReference>
<keyword evidence="4" id="KW-1185">Reference proteome</keyword>
<dbReference type="RefSeq" id="WP_104094765.1">
    <property type="nucleotide sequence ID" value="NZ_JACHBP010000001.1"/>
</dbReference>
<sequence length="159" mass="17552">MTGIARPATAEDAEAIGHVHYEAHVETYSGHIPAGAIEGFPPEQRSRMWRRTIEEGLGDVWVAEVDGQVVGFASTLRSRDENPPRELELGAIYLQAAHHGSGLGQALLDAAIGDRPASLWVLDENPRAIAFYRRNGFEADGADKLDERWGNIREIRLVR</sequence>
<dbReference type="PANTHER" id="PTHR43877">
    <property type="entry name" value="AMINOALKYLPHOSPHONATE N-ACETYLTRANSFERASE-RELATED-RELATED"/>
    <property type="match status" value="1"/>
</dbReference>
<dbReference type="GO" id="GO:0016747">
    <property type="term" value="F:acyltransferase activity, transferring groups other than amino-acyl groups"/>
    <property type="evidence" value="ECO:0007669"/>
    <property type="project" value="InterPro"/>
</dbReference>
<dbReference type="CDD" id="cd04301">
    <property type="entry name" value="NAT_SF"/>
    <property type="match status" value="1"/>
</dbReference>
<dbReference type="InterPro" id="IPR000182">
    <property type="entry name" value="GNAT_dom"/>
</dbReference>
<dbReference type="OrthoDB" id="5243635at2"/>
<evidence type="ECO:0000313" key="4">
    <source>
        <dbReference type="Proteomes" id="UP000298488"/>
    </source>
</evidence>
<dbReference type="AlphaFoldDB" id="A0A4R8V987"/>
<evidence type="ECO:0000313" key="3">
    <source>
        <dbReference type="EMBL" id="TFB78886.1"/>
    </source>
</evidence>
<evidence type="ECO:0000256" key="2">
    <source>
        <dbReference type="ARBA" id="ARBA00023315"/>
    </source>
</evidence>
<keyword evidence="2" id="KW-0012">Acyltransferase</keyword>
<dbReference type="InterPro" id="IPR050832">
    <property type="entry name" value="Bact_Acetyltransf"/>
</dbReference>
<reference evidence="3 4" key="1">
    <citation type="submission" date="2019-03" db="EMBL/GenBank/DDBJ databases">
        <title>Genomics of glacier-inhabiting Cryobacterium strains.</title>
        <authorList>
            <person name="Liu Q."/>
            <person name="Xin Y.-H."/>
        </authorList>
    </citation>
    <scope>NUCLEOTIDE SEQUENCE [LARGE SCALE GENOMIC DNA]</scope>
    <source>
        <strain evidence="3 4">CGMCC 1.10440</strain>
    </source>
</reference>
<dbReference type="Proteomes" id="UP000298488">
    <property type="component" value="Unassembled WGS sequence"/>
</dbReference>